<proteinExistence type="predicted"/>
<evidence type="ECO:0000256" key="2">
    <source>
        <dbReference type="ARBA" id="ARBA00022723"/>
    </source>
</evidence>
<sequence>MIKTVVSVGLPVDENMIIRKNTLIPEEIKGDEKRICIVTGTHGDELEGQYVCYELNRIINSNIDKLKGIVDIYPALNPLGIDSIQRGIPMFDLDMNRIFPGNENGAMAEHVASQIISDIKGADMCIDIHASNIFLREIPQVRINENNKDTLMNYAKLLNTDFIWVHGSATVLEATLAYSLNSINVPTLVVEMGVGMRITEKYCNQLVDGIFRLMKEIGIWAGETKVIKEPIISTDREVGFANANSSGIFIPKATHWSSIKKGELIGDILNALTGEIEEKIYAPCDGLIFTLREYPVVYTGSLIARVIGGVKND</sequence>
<dbReference type="InterPro" id="IPR055438">
    <property type="entry name" value="AstE_AspA_cat"/>
</dbReference>
<keyword evidence="2" id="KW-0479">Metal-binding</keyword>
<dbReference type="Pfam" id="PF24827">
    <property type="entry name" value="AstE_AspA_cat"/>
    <property type="match status" value="1"/>
</dbReference>
<keyword evidence="3" id="KW-0378">Hydrolase</keyword>
<dbReference type="CDD" id="cd06253">
    <property type="entry name" value="M14_ASTE_ASPA-like"/>
    <property type="match status" value="1"/>
</dbReference>
<comment type="caution">
    <text evidence="6">The sequence shown here is derived from an EMBL/GenBank/DDBJ whole genome shotgun (WGS) entry which is preliminary data.</text>
</comment>
<dbReference type="EMBL" id="LRDH01000104">
    <property type="protein sequence ID" value="PPV14955.1"/>
    <property type="molecule type" value="Genomic_DNA"/>
</dbReference>
<evidence type="ECO:0000313" key="6">
    <source>
        <dbReference type="EMBL" id="PPV14955.1"/>
    </source>
</evidence>
<keyword evidence="4" id="KW-0862">Zinc</keyword>
<evidence type="ECO:0000256" key="3">
    <source>
        <dbReference type="ARBA" id="ARBA00022801"/>
    </source>
</evidence>
<comment type="cofactor">
    <cofactor evidence="1">
        <name>Zn(2+)</name>
        <dbReference type="ChEBI" id="CHEBI:29105"/>
    </cofactor>
</comment>
<dbReference type="RefSeq" id="WP_027636143.1">
    <property type="nucleotide sequence ID" value="NZ_CANCWB010000006.1"/>
</dbReference>
<name>A0A2S7FAW7_CLOBU</name>
<evidence type="ECO:0000259" key="5">
    <source>
        <dbReference type="Pfam" id="PF24827"/>
    </source>
</evidence>
<dbReference type="InterPro" id="IPR053138">
    <property type="entry name" value="N-alpha-Ac-DABA_deacetylase"/>
</dbReference>
<evidence type="ECO:0000256" key="4">
    <source>
        <dbReference type="ARBA" id="ARBA00022833"/>
    </source>
</evidence>
<protein>
    <submittedName>
        <fullName evidence="6">Succinylglutamate desuccinylase</fullName>
    </submittedName>
</protein>
<evidence type="ECO:0000313" key="7">
    <source>
        <dbReference type="Proteomes" id="UP000238081"/>
    </source>
</evidence>
<organism evidence="6 7">
    <name type="scientific">Clostridium butyricum</name>
    <dbReference type="NCBI Taxonomy" id="1492"/>
    <lineage>
        <taxon>Bacteria</taxon>
        <taxon>Bacillati</taxon>
        <taxon>Bacillota</taxon>
        <taxon>Clostridia</taxon>
        <taxon>Eubacteriales</taxon>
        <taxon>Clostridiaceae</taxon>
        <taxon>Clostridium</taxon>
    </lineage>
</organism>
<dbReference type="SUPFAM" id="SSF53187">
    <property type="entry name" value="Zn-dependent exopeptidases"/>
    <property type="match status" value="1"/>
</dbReference>
<dbReference type="PANTHER" id="PTHR37326:SF1">
    <property type="entry name" value="BLL3975 PROTEIN"/>
    <property type="match status" value="1"/>
</dbReference>
<feature type="domain" description="Succinylglutamate desuccinylase/Aspartoacylase catalytic" evidence="5">
    <location>
        <begin position="33"/>
        <end position="217"/>
    </location>
</feature>
<evidence type="ECO:0000256" key="1">
    <source>
        <dbReference type="ARBA" id="ARBA00001947"/>
    </source>
</evidence>
<dbReference type="GO" id="GO:0016788">
    <property type="term" value="F:hydrolase activity, acting on ester bonds"/>
    <property type="evidence" value="ECO:0007669"/>
    <property type="project" value="InterPro"/>
</dbReference>
<dbReference type="PANTHER" id="PTHR37326">
    <property type="entry name" value="BLL3975 PROTEIN"/>
    <property type="match status" value="1"/>
</dbReference>
<dbReference type="Gene3D" id="3.40.630.10">
    <property type="entry name" value="Zn peptidases"/>
    <property type="match status" value="1"/>
</dbReference>
<dbReference type="AlphaFoldDB" id="A0A2S7FAW7"/>
<reference evidence="6 7" key="1">
    <citation type="submission" date="2016-01" db="EMBL/GenBank/DDBJ databases">
        <title>Characterization of the Clostridium difficile lineages that are prevalent in Hong Kong and China.</title>
        <authorList>
            <person name="Kwok J.S.-L."/>
            <person name="Lam W.-Y."/>
            <person name="Ip M."/>
            <person name="Chan T.-F."/>
            <person name="Hawkey P.M."/>
            <person name="Tsui S.K.-W."/>
        </authorList>
    </citation>
    <scope>NUCLEOTIDE SEQUENCE [LARGE SCALE GENOMIC DNA]</scope>
    <source>
        <strain evidence="6 7">300064</strain>
    </source>
</reference>
<gene>
    <name evidence="6" type="ORF">AWN73_13270</name>
</gene>
<dbReference type="GO" id="GO:0046872">
    <property type="term" value="F:metal ion binding"/>
    <property type="evidence" value="ECO:0007669"/>
    <property type="project" value="UniProtKB-KW"/>
</dbReference>
<dbReference type="Proteomes" id="UP000238081">
    <property type="component" value="Unassembled WGS sequence"/>
</dbReference>
<accession>A0A2S7FAW7</accession>